<dbReference type="RefSeq" id="WP_119144401.1">
    <property type="nucleotide sequence ID" value="NZ_CBCSFL010000001.1"/>
</dbReference>
<gene>
    <name evidence="1" type="ORF">CCOS865_04133</name>
</gene>
<protein>
    <recommendedName>
        <fullName evidence="3">Ypar31 protein</fullName>
    </recommendedName>
</protein>
<evidence type="ECO:0000313" key="1">
    <source>
        <dbReference type="EMBL" id="SYX91853.1"/>
    </source>
</evidence>
<dbReference type="AlphaFoldDB" id="A0A383RYL4"/>
<dbReference type="Proteomes" id="UP000263595">
    <property type="component" value="Unassembled WGS sequence"/>
</dbReference>
<organism evidence="1 2">
    <name type="scientific">Pseudomonas reidholzensis</name>
    <dbReference type="NCBI Taxonomy" id="1785162"/>
    <lineage>
        <taxon>Bacteria</taxon>
        <taxon>Pseudomonadati</taxon>
        <taxon>Pseudomonadota</taxon>
        <taxon>Gammaproteobacteria</taxon>
        <taxon>Pseudomonadales</taxon>
        <taxon>Pseudomonadaceae</taxon>
        <taxon>Pseudomonas</taxon>
    </lineage>
</organism>
<proteinExistence type="predicted"/>
<reference evidence="2" key="1">
    <citation type="submission" date="2018-08" db="EMBL/GenBank/DDBJ databases">
        <authorList>
            <person name="Blom J."/>
        </authorList>
    </citation>
    <scope>NUCLEOTIDE SEQUENCE [LARGE SCALE GENOMIC DNA]</scope>
    <source>
        <strain evidence="2">CCOS 865</strain>
    </source>
</reference>
<dbReference type="OrthoDB" id="2087346at2"/>
<keyword evidence="2" id="KW-1185">Reference proteome</keyword>
<evidence type="ECO:0000313" key="2">
    <source>
        <dbReference type="Proteomes" id="UP000263595"/>
    </source>
</evidence>
<dbReference type="EMBL" id="UNOZ01000030">
    <property type="protein sequence ID" value="SYX91853.1"/>
    <property type="molecule type" value="Genomic_DNA"/>
</dbReference>
<sequence length="153" mass="16898">MLHTIKTARHQAKFSRNACAWLLIDDVGIEQWLAEHLADEQLSFLGLSLNWLIDDAEEALAKRRFTPGEDGSSTIVPLLVCSDDMDLGCTVLVAEQVVEGGTLSWVRFGWSISEGLEVGAQTRWISSSQPVVFALENFQRAVEDFAAMLAGYP</sequence>
<name>A0A383RYL4_9PSED</name>
<accession>A0A383RYL4</accession>
<evidence type="ECO:0008006" key="3">
    <source>
        <dbReference type="Google" id="ProtNLM"/>
    </source>
</evidence>